<reference evidence="2" key="1">
    <citation type="submission" date="2021-07" db="EMBL/GenBank/DDBJ databases">
        <title>Genome Resource of American Ginseng Black Spot Pathogen Alternaria panax.</title>
        <authorList>
            <person name="Qiu C."/>
            <person name="Wang W."/>
            <person name="Liu Z."/>
        </authorList>
    </citation>
    <scope>NUCLEOTIDE SEQUENCE</scope>
    <source>
        <strain evidence="2">BNCC115425</strain>
    </source>
</reference>
<evidence type="ECO:0000313" key="2">
    <source>
        <dbReference type="EMBL" id="KAG9188675.1"/>
    </source>
</evidence>
<sequence length="103" mass="10783">MAGGLGSCTNDSLAFAGSSITNYWTTRATFFTIRNSAQQVDLVAATTGQNCTEDEAFAIDVDATLEVPDHVTWEDYEGKTCAPMASATPAPTPCQVKIDSAAA</sequence>
<gene>
    <name evidence="2" type="ORF">G6011_07380</name>
</gene>
<accession>A0AAD4FFZ4</accession>
<dbReference type="EMBL" id="JAANER010000006">
    <property type="protein sequence ID" value="KAG9188675.1"/>
    <property type="molecule type" value="Genomic_DNA"/>
</dbReference>
<name>A0AAD4FFZ4_9PLEO</name>
<proteinExistence type="predicted"/>
<evidence type="ECO:0000313" key="3">
    <source>
        <dbReference type="Proteomes" id="UP001199106"/>
    </source>
</evidence>
<keyword evidence="3" id="KW-1185">Reference proteome</keyword>
<comment type="caution">
    <text evidence="2">The sequence shown here is derived from an EMBL/GenBank/DDBJ whole genome shotgun (WGS) entry which is preliminary data.</text>
</comment>
<protein>
    <recommendedName>
        <fullName evidence="1">DUF7136 domain-containing protein</fullName>
    </recommendedName>
</protein>
<dbReference type="Pfam" id="PF23584">
    <property type="entry name" value="DUF7136"/>
    <property type="match status" value="1"/>
</dbReference>
<evidence type="ECO:0000259" key="1">
    <source>
        <dbReference type="Pfam" id="PF23584"/>
    </source>
</evidence>
<organism evidence="2 3">
    <name type="scientific">Alternaria panax</name>
    <dbReference type="NCBI Taxonomy" id="48097"/>
    <lineage>
        <taxon>Eukaryota</taxon>
        <taxon>Fungi</taxon>
        <taxon>Dikarya</taxon>
        <taxon>Ascomycota</taxon>
        <taxon>Pezizomycotina</taxon>
        <taxon>Dothideomycetes</taxon>
        <taxon>Pleosporomycetidae</taxon>
        <taxon>Pleosporales</taxon>
        <taxon>Pleosporineae</taxon>
        <taxon>Pleosporaceae</taxon>
        <taxon>Alternaria</taxon>
        <taxon>Alternaria sect. Panax</taxon>
    </lineage>
</organism>
<dbReference type="AlphaFoldDB" id="A0AAD4FFZ4"/>
<dbReference type="InterPro" id="IPR055560">
    <property type="entry name" value="DUF7136"/>
</dbReference>
<feature type="domain" description="DUF7136" evidence="1">
    <location>
        <begin position="6"/>
        <end position="103"/>
    </location>
</feature>
<dbReference type="Proteomes" id="UP001199106">
    <property type="component" value="Unassembled WGS sequence"/>
</dbReference>